<dbReference type="RefSeq" id="WP_103881079.1">
    <property type="nucleotide sequence ID" value="NZ_FNVG01000014.1"/>
</dbReference>
<proteinExistence type="predicted"/>
<dbReference type="InterPro" id="IPR014710">
    <property type="entry name" value="RmlC-like_jellyroll"/>
</dbReference>
<dbReference type="Gene3D" id="2.60.120.10">
    <property type="entry name" value="Jelly Rolls"/>
    <property type="match status" value="1"/>
</dbReference>
<accession>A0A1H6A7B7</accession>
<protein>
    <submittedName>
        <fullName evidence="2">cAMP-binding domain of CRP or a regulatory subunit of cAMP-dependent protein kinases</fullName>
    </submittedName>
</protein>
<gene>
    <name evidence="2" type="ORF">SAMN04488244_11458</name>
</gene>
<keyword evidence="2" id="KW-0418">Kinase</keyword>
<dbReference type="EMBL" id="FNVG01000014">
    <property type="protein sequence ID" value="SEG44252.1"/>
    <property type="molecule type" value="Genomic_DNA"/>
</dbReference>
<dbReference type="SUPFAM" id="SSF51206">
    <property type="entry name" value="cAMP-binding domain-like"/>
    <property type="match status" value="1"/>
</dbReference>
<dbReference type="GO" id="GO:0016301">
    <property type="term" value="F:kinase activity"/>
    <property type="evidence" value="ECO:0007669"/>
    <property type="project" value="UniProtKB-KW"/>
</dbReference>
<dbReference type="InterPro" id="IPR000595">
    <property type="entry name" value="cNMP-bd_dom"/>
</dbReference>
<dbReference type="Proteomes" id="UP000236721">
    <property type="component" value="Unassembled WGS sequence"/>
</dbReference>
<dbReference type="InterPro" id="IPR018490">
    <property type="entry name" value="cNMP-bd_dom_sf"/>
</dbReference>
<evidence type="ECO:0000313" key="2">
    <source>
        <dbReference type="EMBL" id="SEG44252.1"/>
    </source>
</evidence>
<dbReference type="CDD" id="cd00038">
    <property type="entry name" value="CAP_ED"/>
    <property type="match status" value="1"/>
</dbReference>
<sequence length="213" mass="23412">MNFHHVLKRHYLTNEALSEKLIQQGRIVSLPKGKFLFFQEQMADFVAIPLDGVLGFYPAIDEGITLIYNLITPGIIINDVPFILGGGSQADIQAVTDCTVLLLPFSAVEQLMGTCCEFSKMLNLSLARKQRFCLTLFQLRGEKNIQRKIDMALAAISVATSDGSIPLNISTLASLLNMSRNTVGRHINQALLTGQIVKSSTGYRLVENRSVAA</sequence>
<name>A0A1H6A7B7_9VIBR</name>
<dbReference type="AlphaFoldDB" id="A0A1H6A7B7"/>
<reference evidence="3" key="1">
    <citation type="submission" date="2016-10" db="EMBL/GenBank/DDBJ databases">
        <authorList>
            <person name="Varghese N."/>
            <person name="Submissions S."/>
        </authorList>
    </citation>
    <scope>NUCLEOTIDE SEQUENCE [LARGE SCALE GENOMIC DNA]</scope>
    <source>
        <strain evidence="3">CGMCC 1.7062</strain>
    </source>
</reference>
<evidence type="ECO:0000313" key="3">
    <source>
        <dbReference type="Proteomes" id="UP000236721"/>
    </source>
</evidence>
<feature type="domain" description="Cyclic nucleotide-binding" evidence="1">
    <location>
        <begin position="28"/>
        <end position="113"/>
    </location>
</feature>
<organism evidence="2 3">
    <name type="scientific">Vibrio hangzhouensis</name>
    <dbReference type="NCBI Taxonomy" id="462991"/>
    <lineage>
        <taxon>Bacteria</taxon>
        <taxon>Pseudomonadati</taxon>
        <taxon>Pseudomonadota</taxon>
        <taxon>Gammaproteobacteria</taxon>
        <taxon>Vibrionales</taxon>
        <taxon>Vibrionaceae</taxon>
        <taxon>Vibrio</taxon>
    </lineage>
</organism>
<dbReference type="Pfam" id="PF00027">
    <property type="entry name" value="cNMP_binding"/>
    <property type="match status" value="1"/>
</dbReference>
<dbReference type="OrthoDB" id="5864396at2"/>
<keyword evidence="3" id="KW-1185">Reference proteome</keyword>
<keyword evidence="2" id="KW-0808">Transferase</keyword>
<evidence type="ECO:0000259" key="1">
    <source>
        <dbReference type="Pfam" id="PF00027"/>
    </source>
</evidence>